<organism evidence="1 2">
    <name type="scientific">Panicum virgatum</name>
    <name type="common">Blackwell switchgrass</name>
    <dbReference type="NCBI Taxonomy" id="38727"/>
    <lineage>
        <taxon>Eukaryota</taxon>
        <taxon>Viridiplantae</taxon>
        <taxon>Streptophyta</taxon>
        <taxon>Embryophyta</taxon>
        <taxon>Tracheophyta</taxon>
        <taxon>Spermatophyta</taxon>
        <taxon>Magnoliopsida</taxon>
        <taxon>Liliopsida</taxon>
        <taxon>Poales</taxon>
        <taxon>Poaceae</taxon>
        <taxon>PACMAD clade</taxon>
        <taxon>Panicoideae</taxon>
        <taxon>Panicodae</taxon>
        <taxon>Paniceae</taxon>
        <taxon>Panicinae</taxon>
        <taxon>Panicum</taxon>
        <taxon>Panicum sect. Hiantes</taxon>
    </lineage>
</organism>
<comment type="caution">
    <text evidence="1">The sequence shown here is derived from an EMBL/GenBank/DDBJ whole genome shotgun (WGS) entry which is preliminary data.</text>
</comment>
<dbReference type="AlphaFoldDB" id="A0A8T0XML6"/>
<protein>
    <submittedName>
        <fullName evidence="1">Uncharacterized protein</fullName>
    </submittedName>
</protein>
<dbReference type="Proteomes" id="UP000823388">
    <property type="component" value="Chromosome 1K"/>
</dbReference>
<gene>
    <name evidence="1" type="ORF">PVAP13_1KG484910</name>
</gene>
<evidence type="ECO:0000313" key="1">
    <source>
        <dbReference type="EMBL" id="KAG2661150.1"/>
    </source>
</evidence>
<sequence length="118" mass="13053">MEQRRYCHTQDNPCKEAALSAFPTICSGNISLGDIFARKPQLAFLALAGEQAWWVLTVEVDVGEHGRRTAVAVIIEVHIEWAGKFLESSAALASRKFRPFALACDDCVVLELKAHRAI</sequence>
<name>A0A8T0XML6_PANVG</name>
<proteinExistence type="predicted"/>
<evidence type="ECO:0000313" key="2">
    <source>
        <dbReference type="Proteomes" id="UP000823388"/>
    </source>
</evidence>
<reference evidence="1" key="1">
    <citation type="submission" date="2020-05" db="EMBL/GenBank/DDBJ databases">
        <title>WGS assembly of Panicum virgatum.</title>
        <authorList>
            <person name="Lovell J.T."/>
            <person name="Jenkins J."/>
            <person name="Shu S."/>
            <person name="Juenger T.E."/>
            <person name="Schmutz J."/>
        </authorList>
    </citation>
    <scope>NUCLEOTIDE SEQUENCE</scope>
    <source>
        <strain evidence="1">AP13</strain>
    </source>
</reference>
<dbReference type="EMBL" id="CM029037">
    <property type="protein sequence ID" value="KAG2661150.1"/>
    <property type="molecule type" value="Genomic_DNA"/>
</dbReference>
<keyword evidence="2" id="KW-1185">Reference proteome</keyword>
<accession>A0A8T0XML6</accession>